<feature type="binding site" evidence="2">
    <location>
        <position position="108"/>
    </location>
    <ligand>
        <name>Fe cation</name>
        <dbReference type="ChEBI" id="CHEBI:24875"/>
    </ligand>
</feature>
<feature type="binding site" evidence="2">
    <location>
        <position position="150"/>
    </location>
    <ligand>
        <name>Fe cation</name>
        <dbReference type="ChEBI" id="CHEBI:24875"/>
    </ligand>
</feature>
<name>A0A1F6FYV8_9BACT</name>
<dbReference type="PIRSF" id="PIRSF004749">
    <property type="entry name" value="Pep_def"/>
    <property type="match status" value="1"/>
</dbReference>
<feature type="binding site" evidence="2">
    <location>
        <position position="154"/>
    </location>
    <ligand>
        <name>Fe cation</name>
        <dbReference type="ChEBI" id="CHEBI:24875"/>
    </ligand>
</feature>
<dbReference type="Proteomes" id="UP000178601">
    <property type="component" value="Unassembled WGS sequence"/>
</dbReference>
<feature type="active site" evidence="2">
    <location>
        <position position="151"/>
    </location>
</feature>
<dbReference type="CDD" id="cd00487">
    <property type="entry name" value="Pep_deformylase"/>
    <property type="match status" value="1"/>
</dbReference>
<dbReference type="SUPFAM" id="SSF56420">
    <property type="entry name" value="Peptide deformylase"/>
    <property type="match status" value="1"/>
</dbReference>
<keyword evidence="2" id="KW-0408">Iron</keyword>
<protein>
    <recommendedName>
        <fullName evidence="2">Peptide deformylase</fullName>
        <shortName evidence="2">PDF</shortName>
        <ecNumber evidence="2">3.5.1.88</ecNumber>
    </recommendedName>
    <alternativeName>
        <fullName evidence="2">Polypeptide deformylase</fullName>
    </alternativeName>
</protein>
<dbReference type="NCBIfam" id="NF001159">
    <property type="entry name" value="PRK00150.1-3"/>
    <property type="match status" value="1"/>
</dbReference>
<keyword evidence="2" id="KW-0479">Metal-binding</keyword>
<dbReference type="GO" id="GO:0006412">
    <property type="term" value="P:translation"/>
    <property type="evidence" value="ECO:0007669"/>
    <property type="project" value="UniProtKB-UniRule"/>
</dbReference>
<keyword evidence="2" id="KW-0378">Hydrolase</keyword>
<proteinExistence type="inferred from homology"/>
<dbReference type="HAMAP" id="MF_00163">
    <property type="entry name" value="Pep_deformylase"/>
    <property type="match status" value="1"/>
</dbReference>
<organism evidence="3 4">
    <name type="scientific">Candidatus Kaiserbacteria bacterium RIFCSPLOWO2_12_FULL_53_8</name>
    <dbReference type="NCBI Taxonomy" id="1798529"/>
    <lineage>
        <taxon>Bacteria</taxon>
        <taxon>Candidatus Kaiseribacteriota</taxon>
    </lineage>
</organism>
<comment type="catalytic activity">
    <reaction evidence="2">
        <text>N-terminal N-formyl-L-methionyl-[peptide] + H2O = N-terminal L-methionyl-[peptide] + formate</text>
        <dbReference type="Rhea" id="RHEA:24420"/>
        <dbReference type="Rhea" id="RHEA-COMP:10639"/>
        <dbReference type="Rhea" id="RHEA-COMP:10640"/>
        <dbReference type="ChEBI" id="CHEBI:15377"/>
        <dbReference type="ChEBI" id="CHEBI:15740"/>
        <dbReference type="ChEBI" id="CHEBI:49298"/>
        <dbReference type="ChEBI" id="CHEBI:64731"/>
        <dbReference type="EC" id="3.5.1.88"/>
    </reaction>
</comment>
<dbReference type="InterPro" id="IPR036821">
    <property type="entry name" value="Peptide_deformylase_sf"/>
</dbReference>
<comment type="function">
    <text evidence="2">Removes the formyl group from the N-terminal Met of newly synthesized proteins. Requires at least a dipeptide for an efficient rate of reaction. N-terminal L-methionine is a prerequisite for activity but the enzyme has broad specificity at other positions.</text>
</comment>
<evidence type="ECO:0000313" key="3">
    <source>
        <dbReference type="EMBL" id="OGG91050.1"/>
    </source>
</evidence>
<dbReference type="PANTHER" id="PTHR10458:SF22">
    <property type="entry name" value="PEPTIDE DEFORMYLASE"/>
    <property type="match status" value="1"/>
</dbReference>
<comment type="cofactor">
    <cofactor evidence="2">
        <name>Fe(2+)</name>
        <dbReference type="ChEBI" id="CHEBI:29033"/>
    </cofactor>
    <text evidence="2">Binds 1 Fe(2+) ion.</text>
</comment>
<dbReference type="EMBL" id="MFMQ01000072">
    <property type="protein sequence ID" value="OGG91050.1"/>
    <property type="molecule type" value="Genomic_DNA"/>
</dbReference>
<dbReference type="PRINTS" id="PR01576">
    <property type="entry name" value="PDEFORMYLASE"/>
</dbReference>
<dbReference type="Pfam" id="PF01327">
    <property type="entry name" value="Pep_deformylase"/>
    <property type="match status" value="1"/>
</dbReference>
<dbReference type="Gene3D" id="3.90.45.10">
    <property type="entry name" value="Peptide deformylase"/>
    <property type="match status" value="1"/>
</dbReference>
<evidence type="ECO:0000256" key="1">
    <source>
        <dbReference type="ARBA" id="ARBA00010759"/>
    </source>
</evidence>
<dbReference type="NCBIfam" id="TIGR00079">
    <property type="entry name" value="pept_deformyl"/>
    <property type="match status" value="1"/>
</dbReference>
<keyword evidence="2" id="KW-0648">Protein biosynthesis</keyword>
<evidence type="ECO:0000313" key="4">
    <source>
        <dbReference type="Proteomes" id="UP000178601"/>
    </source>
</evidence>
<sequence length="184" mass="20321">MAKLVPESHQALHAIAEEVPHEDIVSAHIQKVLKDMRALLHAYKGGEFTGVAIAAPQIGVPLRIFLIEDTGSDKKNTHKDTPRLPSLVAINPRLVKLSKKKRLMNEGCLSVDDSYGAVYRATHATLRAHDERGVSYERGASGLLAQIFQHEVDHLDGILFLDRAEEVINKDLAPKKKSPKKVSL</sequence>
<comment type="similarity">
    <text evidence="1 2">Belongs to the polypeptide deformylase family.</text>
</comment>
<comment type="caution">
    <text evidence="3">The sequence shown here is derived from an EMBL/GenBank/DDBJ whole genome shotgun (WGS) entry which is preliminary data.</text>
</comment>
<accession>A0A1F6FYV8</accession>
<reference evidence="3 4" key="1">
    <citation type="journal article" date="2016" name="Nat. Commun.">
        <title>Thousands of microbial genomes shed light on interconnected biogeochemical processes in an aquifer system.</title>
        <authorList>
            <person name="Anantharaman K."/>
            <person name="Brown C.T."/>
            <person name="Hug L.A."/>
            <person name="Sharon I."/>
            <person name="Castelle C.J."/>
            <person name="Probst A.J."/>
            <person name="Thomas B.C."/>
            <person name="Singh A."/>
            <person name="Wilkins M.J."/>
            <person name="Karaoz U."/>
            <person name="Brodie E.L."/>
            <person name="Williams K.H."/>
            <person name="Hubbard S.S."/>
            <person name="Banfield J.F."/>
        </authorList>
    </citation>
    <scope>NUCLEOTIDE SEQUENCE [LARGE SCALE GENOMIC DNA]</scope>
</reference>
<dbReference type="PANTHER" id="PTHR10458">
    <property type="entry name" value="PEPTIDE DEFORMYLASE"/>
    <property type="match status" value="1"/>
</dbReference>
<dbReference type="AlphaFoldDB" id="A0A1F6FYV8"/>
<gene>
    <name evidence="2" type="primary">def</name>
    <name evidence="3" type="ORF">A3H16_03030</name>
</gene>
<dbReference type="EC" id="3.5.1.88" evidence="2"/>
<dbReference type="GO" id="GO:0042586">
    <property type="term" value="F:peptide deformylase activity"/>
    <property type="evidence" value="ECO:0007669"/>
    <property type="project" value="UniProtKB-UniRule"/>
</dbReference>
<dbReference type="GO" id="GO:0046872">
    <property type="term" value="F:metal ion binding"/>
    <property type="evidence" value="ECO:0007669"/>
    <property type="project" value="UniProtKB-KW"/>
</dbReference>
<evidence type="ECO:0000256" key="2">
    <source>
        <dbReference type="HAMAP-Rule" id="MF_00163"/>
    </source>
</evidence>
<dbReference type="InterPro" id="IPR023635">
    <property type="entry name" value="Peptide_deformylase"/>
</dbReference>